<feature type="region of interest" description="Disordered" evidence="3">
    <location>
        <begin position="332"/>
        <end position="352"/>
    </location>
</feature>
<feature type="compositionally biased region" description="Basic and acidic residues" evidence="3">
    <location>
        <begin position="657"/>
        <end position="671"/>
    </location>
</feature>
<sequence>MNEDVKITDLPALTHSKLHIGHSFVWTHLFPETAQVPKTRSKHATCHHNGAIYLYGGVCGNVSLKDMWRFEPSSSLWTKLECRGDTPPLLQEHTMVGYKESIFIFGGLCGFDNPGETSLWILDLTKFTWQKQVITSEVMTPTSRRGHSVVCHNGGMHLYGGHVDLKGSCNELWTLDFETLYWHTMVYNNQDPSPPPRHGHSAVIHDNAMYIYGGSKNLQRLQDMWKWDFGSRQWTKVRYWQGPPALHGHSALSLGDSMMIYGGEDKDGGFRSDLWIFSYSSESWTKVPYKGSIIPSPTIHQTFEMDIPQSASLYPPQDERSLSAPFLQRPSMSSLHVRPHQRPHSSPPYSIETAKSGMKERVFRNKVHPNSGQTTPVDEGNHGDTVMMLRRDADDDDVHGDDSGTEDDIDEEEDIYNSRIFIPANELTTSSRENLLEDEASQNTDTTIRTFRKTKVRPVGMDAMSPSDEERIEEKTLTSAFGDLLLTDLDRLNHNDMTASRNAKIPSIPRVSIEDYDKSKTEKPQTVISRSHGFGNEMSVGNAECNNLAKFNKRPQIIQVLPKSKSDEIPLLSCSIDDMNLKNKWLSSEQFAFVNDGFTIGDDTSKPPCRPRSNSLTEQKLIVETLRDERHLSLNDLPNMATLILQQHNRTSTHKIHEYHKEPTKRGEKRPVLKKRSQTDHALYAKTMQYKTEGFNGNVPIGKGRHHLPVPVHLYVFGGQEHNVSSVHKYQTRLPVFRCTIVPGKLSPSQIQALLH</sequence>
<protein>
    <submittedName>
        <fullName evidence="4">Uncharacterized protein</fullName>
    </submittedName>
</protein>
<dbReference type="RefSeq" id="XP_030846087.1">
    <property type="nucleotide sequence ID" value="XM_030990227.1"/>
</dbReference>
<dbReference type="InParanoid" id="A0A7M7P6Q4"/>
<name>A0A7M7P6Q4_STRPU</name>
<evidence type="ECO:0000256" key="2">
    <source>
        <dbReference type="ARBA" id="ARBA00022737"/>
    </source>
</evidence>
<reference evidence="5" key="1">
    <citation type="submission" date="2015-02" db="EMBL/GenBank/DDBJ databases">
        <title>Genome sequencing for Strongylocentrotus purpuratus.</title>
        <authorList>
            <person name="Murali S."/>
            <person name="Liu Y."/>
            <person name="Vee V."/>
            <person name="English A."/>
            <person name="Wang M."/>
            <person name="Skinner E."/>
            <person name="Han Y."/>
            <person name="Muzny D.M."/>
            <person name="Worley K.C."/>
            <person name="Gibbs R.A."/>
        </authorList>
    </citation>
    <scope>NUCLEOTIDE SEQUENCE</scope>
</reference>
<dbReference type="RefSeq" id="XP_030846086.1">
    <property type="nucleotide sequence ID" value="XM_030990226.1"/>
</dbReference>
<dbReference type="Pfam" id="PF01344">
    <property type="entry name" value="Kelch_1"/>
    <property type="match status" value="1"/>
</dbReference>
<organism evidence="4 5">
    <name type="scientific">Strongylocentrotus purpuratus</name>
    <name type="common">Purple sea urchin</name>
    <dbReference type="NCBI Taxonomy" id="7668"/>
    <lineage>
        <taxon>Eukaryota</taxon>
        <taxon>Metazoa</taxon>
        <taxon>Echinodermata</taxon>
        <taxon>Eleutherozoa</taxon>
        <taxon>Echinozoa</taxon>
        <taxon>Echinoidea</taxon>
        <taxon>Euechinoidea</taxon>
        <taxon>Echinacea</taxon>
        <taxon>Camarodonta</taxon>
        <taxon>Echinidea</taxon>
        <taxon>Strongylocentrotidae</taxon>
        <taxon>Strongylocentrotus</taxon>
    </lineage>
</organism>
<proteinExistence type="predicted"/>
<dbReference type="SUPFAM" id="SSF50965">
    <property type="entry name" value="Galactose oxidase, central domain"/>
    <property type="match status" value="1"/>
</dbReference>
<dbReference type="EnsemblMetazoa" id="XM_030990227">
    <property type="protein sequence ID" value="XP_030846087"/>
    <property type="gene ID" value="LOC100890755"/>
</dbReference>
<evidence type="ECO:0000256" key="1">
    <source>
        <dbReference type="ARBA" id="ARBA00022441"/>
    </source>
</evidence>
<dbReference type="KEGG" id="spu:100890755"/>
<keyword evidence="2" id="KW-0677">Repeat</keyword>
<dbReference type="Proteomes" id="UP000007110">
    <property type="component" value="Unassembled WGS sequence"/>
</dbReference>
<reference evidence="4" key="2">
    <citation type="submission" date="2021-01" db="UniProtKB">
        <authorList>
            <consortium name="EnsemblMetazoa"/>
        </authorList>
    </citation>
    <scope>IDENTIFICATION</scope>
</reference>
<keyword evidence="1" id="KW-0880">Kelch repeat</keyword>
<dbReference type="GO" id="GO:0005794">
    <property type="term" value="C:Golgi apparatus"/>
    <property type="evidence" value="ECO:0000318"/>
    <property type="project" value="GO_Central"/>
</dbReference>
<evidence type="ECO:0000256" key="3">
    <source>
        <dbReference type="SAM" id="MobiDB-lite"/>
    </source>
</evidence>
<evidence type="ECO:0000313" key="4">
    <source>
        <dbReference type="EnsemblMetazoa" id="XP_030846088"/>
    </source>
</evidence>
<dbReference type="Pfam" id="PF24681">
    <property type="entry name" value="Kelch_KLHDC2_KLHL20_DRC7"/>
    <property type="match status" value="1"/>
</dbReference>
<dbReference type="PANTHER" id="PTHR46376:SF1">
    <property type="entry name" value="LEUCINE-ZIPPER-LIKE TRANSCRIPTIONAL REGULATOR 1"/>
    <property type="match status" value="1"/>
</dbReference>
<dbReference type="AlphaFoldDB" id="A0A7M7P6Q4"/>
<dbReference type="GeneID" id="100890755"/>
<dbReference type="PANTHER" id="PTHR46376">
    <property type="entry name" value="LEUCINE-ZIPPER-LIKE TRANSCRIPTIONAL REGULATOR 1"/>
    <property type="match status" value="1"/>
</dbReference>
<dbReference type="InterPro" id="IPR051568">
    <property type="entry name" value="LZTR1/Attractin"/>
</dbReference>
<dbReference type="OMA" id="THIFPES"/>
<dbReference type="Gene3D" id="2.120.10.80">
    <property type="entry name" value="Kelch-type beta propeller"/>
    <property type="match status" value="2"/>
</dbReference>
<dbReference type="OrthoDB" id="432528at2759"/>
<dbReference type="EnsemblMetazoa" id="XM_030990228">
    <property type="protein sequence ID" value="XP_030846088"/>
    <property type="gene ID" value="LOC100890755"/>
</dbReference>
<dbReference type="InterPro" id="IPR011043">
    <property type="entry name" value="Gal_Oxase/kelch_b-propeller"/>
</dbReference>
<dbReference type="EnsemblMetazoa" id="XM_030990226">
    <property type="protein sequence ID" value="XP_030846086"/>
    <property type="gene ID" value="LOC100890755"/>
</dbReference>
<keyword evidence="5" id="KW-1185">Reference proteome</keyword>
<dbReference type="InterPro" id="IPR006652">
    <property type="entry name" value="Kelch_1"/>
</dbReference>
<accession>A0A7M7P6Q4</accession>
<dbReference type="InterPro" id="IPR015915">
    <property type="entry name" value="Kelch-typ_b-propeller"/>
</dbReference>
<feature type="region of interest" description="Disordered" evidence="3">
    <location>
        <begin position="657"/>
        <end position="677"/>
    </location>
</feature>
<dbReference type="RefSeq" id="XP_030846088.1">
    <property type="nucleotide sequence ID" value="XM_030990228.1"/>
</dbReference>
<evidence type="ECO:0000313" key="5">
    <source>
        <dbReference type="Proteomes" id="UP000007110"/>
    </source>
</evidence>